<dbReference type="Pfam" id="PF13930">
    <property type="entry name" value="Endonuclea_NS_2"/>
    <property type="match status" value="1"/>
</dbReference>
<dbReference type="Proteomes" id="UP001200313">
    <property type="component" value="Unassembled WGS sequence"/>
</dbReference>
<dbReference type="RefSeq" id="WP_177695164.1">
    <property type="nucleotide sequence ID" value="NZ_JAKNJB010000017.1"/>
</dbReference>
<dbReference type="SUPFAM" id="SSF57884">
    <property type="entry name" value="Ada DNA repair protein, N-terminal domain (N-Ada 10)"/>
    <property type="match status" value="1"/>
</dbReference>
<dbReference type="Gene3D" id="3.40.570.10">
    <property type="entry name" value="Extracellular Endonuclease, subunit A"/>
    <property type="match status" value="1"/>
</dbReference>
<keyword evidence="2" id="KW-0378">Hydrolase</keyword>
<gene>
    <name evidence="2" type="ORF">L0P79_10585</name>
</gene>
<evidence type="ECO:0000259" key="1">
    <source>
        <dbReference type="Pfam" id="PF13930"/>
    </source>
</evidence>
<sequence>MRQKKLRNITALAVAAFILLNIFCITGCSGDEGRRQVEMFTGSSVQPDISPAVEPAVEEYLGELVFHADTPWIELNKNIPEFGPDDITTEPFETYAELDELGRCGVAYANICQELMPTEPRQSISEVKPSGWVNKDYGGLVDGGYLYNRCHLIGFQLAGENANERNLITGTRYLNIQGMLPFENMVADYVQETNNHVLYRVTPIYDSNDLVASGVQMEGYSVEDEGEAICFNIFAYNAQPGVAIDYATGDSWLDETVGVDGAGEPATESVGKDYVLNTNSKKFHSPDCANAADISERNRQEFNGARDELIAQGYSPCKACNP</sequence>
<comment type="caution">
    <text evidence="2">The sequence shown here is derived from an EMBL/GenBank/DDBJ whole genome shotgun (WGS) entry which is preliminary data.</text>
</comment>
<feature type="domain" description="Type VII secretion system protein EssD-like" evidence="1">
    <location>
        <begin position="93"/>
        <end position="219"/>
    </location>
</feature>
<organism evidence="2 3">
    <name type="scientific">Intestinimonas massiliensis</name>
    <name type="common">ex Afouda et al. 2020</name>
    <dbReference type="NCBI Taxonomy" id="1673721"/>
    <lineage>
        <taxon>Bacteria</taxon>
        <taxon>Bacillati</taxon>
        <taxon>Bacillota</taxon>
        <taxon>Clostridia</taxon>
        <taxon>Eubacteriales</taxon>
        <taxon>Intestinimonas</taxon>
    </lineage>
</organism>
<accession>A0ABS9M9N7</accession>
<keyword evidence="2" id="KW-0255">Endonuclease</keyword>
<name>A0ABS9M9N7_9FIRM</name>
<dbReference type="Gene3D" id="3.40.10.10">
    <property type="entry name" value="DNA Methylphosphotriester Repair Domain"/>
    <property type="match status" value="1"/>
</dbReference>
<protein>
    <submittedName>
        <fullName evidence="2">DNA/RNA non-specific endonuclease</fullName>
    </submittedName>
</protein>
<evidence type="ECO:0000313" key="2">
    <source>
        <dbReference type="EMBL" id="MCG4527522.1"/>
    </source>
</evidence>
<reference evidence="2 3" key="1">
    <citation type="submission" date="2022-01" db="EMBL/GenBank/DDBJ databases">
        <title>Collection of gut derived symbiotic bacterial strains cultured from healthy donors.</title>
        <authorList>
            <person name="Lin H."/>
            <person name="Kohout C."/>
            <person name="Waligurski E."/>
            <person name="Pamer E.G."/>
        </authorList>
    </citation>
    <scope>NUCLEOTIDE SEQUENCE [LARGE SCALE GENOMIC DNA]</scope>
    <source>
        <strain evidence="2 3">DFI.3.7</strain>
    </source>
</reference>
<evidence type="ECO:0000313" key="3">
    <source>
        <dbReference type="Proteomes" id="UP001200313"/>
    </source>
</evidence>
<dbReference type="InterPro" id="IPR044927">
    <property type="entry name" value="Endonuclea_NS_2"/>
</dbReference>
<keyword evidence="3" id="KW-1185">Reference proteome</keyword>
<dbReference type="EMBL" id="JAKNJB010000017">
    <property type="protein sequence ID" value="MCG4527522.1"/>
    <property type="molecule type" value="Genomic_DNA"/>
</dbReference>
<proteinExistence type="predicted"/>
<dbReference type="InterPro" id="IPR035451">
    <property type="entry name" value="Ada-like_dom_sf"/>
</dbReference>
<dbReference type="InterPro" id="IPR044929">
    <property type="entry name" value="DNA/RNA_non-sp_Endonuclease_sf"/>
</dbReference>
<dbReference type="GO" id="GO:0004519">
    <property type="term" value="F:endonuclease activity"/>
    <property type="evidence" value="ECO:0007669"/>
    <property type="project" value="UniProtKB-KW"/>
</dbReference>
<keyword evidence="2" id="KW-0540">Nuclease</keyword>